<comment type="caution">
    <text evidence="1">The sequence shown here is derived from an EMBL/GenBank/DDBJ whole genome shotgun (WGS) entry which is preliminary data.</text>
</comment>
<name>A0ACB9F9C0_CICIN</name>
<evidence type="ECO:0000313" key="2">
    <source>
        <dbReference type="Proteomes" id="UP001055811"/>
    </source>
</evidence>
<reference evidence="2" key="1">
    <citation type="journal article" date="2022" name="Mol. Ecol. Resour.">
        <title>The genomes of chicory, endive, great burdock and yacon provide insights into Asteraceae palaeo-polyploidization history and plant inulin production.</title>
        <authorList>
            <person name="Fan W."/>
            <person name="Wang S."/>
            <person name="Wang H."/>
            <person name="Wang A."/>
            <person name="Jiang F."/>
            <person name="Liu H."/>
            <person name="Zhao H."/>
            <person name="Xu D."/>
            <person name="Zhang Y."/>
        </authorList>
    </citation>
    <scope>NUCLEOTIDE SEQUENCE [LARGE SCALE GENOMIC DNA]</scope>
    <source>
        <strain evidence="2">cv. Punajuju</strain>
    </source>
</reference>
<accession>A0ACB9F9C0</accession>
<organism evidence="1 2">
    <name type="scientific">Cichorium intybus</name>
    <name type="common">Chicory</name>
    <dbReference type="NCBI Taxonomy" id="13427"/>
    <lineage>
        <taxon>Eukaryota</taxon>
        <taxon>Viridiplantae</taxon>
        <taxon>Streptophyta</taxon>
        <taxon>Embryophyta</taxon>
        <taxon>Tracheophyta</taxon>
        <taxon>Spermatophyta</taxon>
        <taxon>Magnoliopsida</taxon>
        <taxon>eudicotyledons</taxon>
        <taxon>Gunneridae</taxon>
        <taxon>Pentapetalae</taxon>
        <taxon>asterids</taxon>
        <taxon>campanulids</taxon>
        <taxon>Asterales</taxon>
        <taxon>Asteraceae</taxon>
        <taxon>Cichorioideae</taxon>
        <taxon>Cichorieae</taxon>
        <taxon>Cichoriinae</taxon>
        <taxon>Cichorium</taxon>
    </lineage>
</organism>
<evidence type="ECO:0000313" key="1">
    <source>
        <dbReference type="EMBL" id="KAI3767732.1"/>
    </source>
</evidence>
<gene>
    <name evidence="1" type="ORF">L2E82_18102</name>
</gene>
<keyword evidence="2" id="KW-1185">Reference proteome</keyword>
<proteinExistence type="predicted"/>
<dbReference type="EMBL" id="CM042011">
    <property type="protein sequence ID" value="KAI3767732.1"/>
    <property type="molecule type" value="Genomic_DNA"/>
</dbReference>
<sequence length="107" mass="12231">MEKSAPVGKIVSVFVSWEEVSLTSHRGRREVRYYLKRRDGTSDLAVVGKENKPRYNTKTLSSSSFCYRYAIRDKYLSPSSDIPFETSSKLRSRGQVIDWLSSLVTGM</sequence>
<dbReference type="Proteomes" id="UP001055811">
    <property type="component" value="Linkage Group LG03"/>
</dbReference>
<protein>
    <submittedName>
        <fullName evidence="1">Uncharacterized protein</fullName>
    </submittedName>
</protein>
<reference evidence="1 2" key="2">
    <citation type="journal article" date="2022" name="Mol. Ecol. Resour.">
        <title>The genomes of chicory, endive, great burdock and yacon provide insights into Asteraceae paleo-polyploidization history and plant inulin production.</title>
        <authorList>
            <person name="Fan W."/>
            <person name="Wang S."/>
            <person name="Wang H."/>
            <person name="Wang A."/>
            <person name="Jiang F."/>
            <person name="Liu H."/>
            <person name="Zhao H."/>
            <person name="Xu D."/>
            <person name="Zhang Y."/>
        </authorList>
    </citation>
    <scope>NUCLEOTIDE SEQUENCE [LARGE SCALE GENOMIC DNA]</scope>
    <source>
        <strain evidence="2">cv. Punajuju</strain>
        <tissue evidence="1">Leaves</tissue>
    </source>
</reference>